<keyword evidence="6 8" id="KW-1133">Transmembrane helix</keyword>
<protein>
    <submittedName>
        <fullName evidence="11">ElaB like protein</fullName>
    </submittedName>
</protein>
<dbReference type="InterPro" id="IPR010279">
    <property type="entry name" value="YqjD/ElaB"/>
</dbReference>
<dbReference type="PANTHER" id="PTHR35893">
    <property type="entry name" value="INNER MEMBRANE PROTEIN-RELATED"/>
    <property type="match status" value="1"/>
</dbReference>
<dbReference type="EMBL" id="CP003059">
    <property type="protein sequence ID" value="AEP37078.1"/>
    <property type="molecule type" value="Genomic_DNA"/>
</dbReference>
<name>G4QCA9_TAYAM</name>
<evidence type="ECO:0000256" key="2">
    <source>
        <dbReference type="ARBA" id="ARBA00010423"/>
    </source>
</evidence>
<comment type="similarity">
    <text evidence="2">Belongs to the ElaB/YgaM/YqjD family.</text>
</comment>
<dbReference type="InterPro" id="IPR043605">
    <property type="entry name" value="DUF883_C"/>
</dbReference>
<evidence type="ECO:0000313" key="11">
    <source>
        <dbReference type="EMBL" id="AEP37078.1"/>
    </source>
</evidence>
<organism evidence="11 12">
    <name type="scientific">Taylorella asinigenitalis (strain MCE3)</name>
    <dbReference type="NCBI Taxonomy" id="1008459"/>
    <lineage>
        <taxon>Bacteria</taxon>
        <taxon>Pseudomonadati</taxon>
        <taxon>Pseudomonadota</taxon>
        <taxon>Betaproteobacteria</taxon>
        <taxon>Burkholderiales</taxon>
        <taxon>Alcaligenaceae</taxon>
        <taxon>Taylorella</taxon>
    </lineage>
</organism>
<keyword evidence="12" id="KW-1185">Reference proteome</keyword>
<keyword evidence="5 8" id="KW-0812">Transmembrane</keyword>
<dbReference type="GO" id="GO:0005886">
    <property type="term" value="C:plasma membrane"/>
    <property type="evidence" value="ECO:0007669"/>
    <property type="project" value="UniProtKB-SubCell"/>
</dbReference>
<dbReference type="STRING" id="1008459.TASI_1335"/>
<dbReference type="eggNOG" id="COG4575">
    <property type="taxonomic scope" value="Bacteria"/>
</dbReference>
<dbReference type="KEGG" id="tas:TASI_1335"/>
<dbReference type="InterPro" id="IPR043604">
    <property type="entry name" value="DUF883_N"/>
</dbReference>
<evidence type="ECO:0000256" key="5">
    <source>
        <dbReference type="ARBA" id="ARBA00022692"/>
    </source>
</evidence>
<dbReference type="PANTHER" id="PTHR35893:SF3">
    <property type="entry name" value="INNER MEMBRANE PROTEIN"/>
    <property type="match status" value="1"/>
</dbReference>
<reference key="1">
    <citation type="submission" date="2011-09" db="EMBL/GenBank/DDBJ databases">
        <title>Genomic characterization of the Taylorella genus.</title>
        <authorList>
            <person name="Hebert L."/>
            <person name="Moumen B."/>
            <person name="Pons N."/>
            <person name="Duquesne F."/>
            <person name="Breuil M.-F."/>
            <person name="Goux D."/>
            <person name="Batto J.-M."/>
            <person name="Renault P."/>
            <person name="Laugier C."/>
            <person name="Petry S."/>
        </authorList>
    </citation>
    <scope>NUCLEOTIDE SEQUENCE</scope>
    <source>
        <strain>MCE3</strain>
    </source>
</reference>
<dbReference type="Proteomes" id="UP000009284">
    <property type="component" value="Chromosome"/>
</dbReference>
<accession>G4QCA9</accession>
<evidence type="ECO:0000259" key="10">
    <source>
        <dbReference type="Pfam" id="PF19029"/>
    </source>
</evidence>
<dbReference type="OrthoDB" id="9181874at2"/>
<reference evidence="11 12" key="2">
    <citation type="journal article" date="2012" name="PLoS ONE">
        <title>Genomic characterization of the taylorella genus.</title>
        <authorList>
            <person name="Hebert L."/>
            <person name="Moumen B."/>
            <person name="Pons N."/>
            <person name="Duquesne F."/>
            <person name="Breuil M.F."/>
            <person name="Goux D."/>
            <person name="Batto J.M."/>
            <person name="Laugier C."/>
            <person name="Renault P."/>
            <person name="Petry S."/>
        </authorList>
    </citation>
    <scope>NUCLEOTIDE SEQUENCE [LARGE SCALE GENOMIC DNA]</scope>
    <source>
        <strain evidence="11 12">MCE3</strain>
    </source>
</reference>
<evidence type="ECO:0000313" key="12">
    <source>
        <dbReference type="Proteomes" id="UP000009284"/>
    </source>
</evidence>
<feature type="transmembrane region" description="Helical" evidence="8">
    <location>
        <begin position="85"/>
        <end position="103"/>
    </location>
</feature>
<evidence type="ECO:0000256" key="7">
    <source>
        <dbReference type="ARBA" id="ARBA00023136"/>
    </source>
</evidence>
<evidence type="ECO:0000256" key="3">
    <source>
        <dbReference type="ARBA" id="ARBA00022475"/>
    </source>
</evidence>
<dbReference type="Pfam" id="PF05957">
    <property type="entry name" value="DUF883"/>
    <property type="match status" value="1"/>
</dbReference>
<keyword evidence="3" id="KW-1003">Cell membrane</keyword>
<evidence type="ECO:0000256" key="4">
    <source>
        <dbReference type="ARBA" id="ARBA00022519"/>
    </source>
</evidence>
<feature type="domain" description="DUF883" evidence="9">
    <location>
        <begin position="13"/>
        <end position="62"/>
    </location>
</feature>
<keyword evidence="7 8" id="KW-0472">Membrane</keyword>
<dbReference type="GO" id="GO:0043022">
    <property type="term" value="F:ribosome binding"/>
    <property type="evidence" value="ECO:0007669"/>
    <property type="project" value="InterPro"/>
</dbReference>
<evidence type="ECO:0000256" key="8">
    <source>
        <dbReference type="SAM" id="Phobius"/>
    </source>
</evidence>
<sequence>MSTKNDASKTEEEMLDALRKTVADAEGLLKEATKETGKKAEEIRMKVKDLLSNAQSAFEEGKQKVVDTTRDAVKKTDDYVQDNPWRAVGTVGVAALLLGIIIGRK</sequence>
<evidence type="ECO:0000256" key="6">
    <source>
        <dbReference type="ARBA" id="ARBA00022989"/>
    </source>
</evidence>
<dbReference type="Pfam" id="PF19029">
    <property type="entry name" value="DUF883_C"/>
    <property type="match status" value="1"/>
</dbReference>
<dbReference type="RefSeq" id="WP_014111972.1">
    <property type="nucleotide sequence ID" value="NC_016043.1"/>
</dbReference>
<gene>
    <name evidence="11" type="ordered locus">TASI_1335</name>
</gene>
<proteinExistence type="inferred from homology"/>
<evidence type="ECO:0000256" key="1">
    <source>
        <dbReference type="ARBA" id="ARBA00004377"/>
    </source>
</evidence>
<evidence type="ECO:0000259" key="9">
    <source>
        <dbReference type="Pfam" id="PF05957"/>
    </source>
</evidence>
<keyword evidence="4" id="KW-0997">Cell inner membrane</keyword>
<feature type="domain" description="DUF883" evidence="10">
    <location>
        <begin position="76"/>
        <end position="105"/>
    </location>
</feature>
<comment type="subcellular location">
    <subcellularLocation>
        <location evidence="1">Cell inner membrane</location>
        <topology evidence="1">Single-pass membrane protein</topology>
    </subcellularLocation>
</comment>
<dbReference type="HOGENOM" id="CLU_132623_0_2_4"/>
<dbReference type="AlphaFoldDB" id="G4QCA9"/>